<reference evidence="1 2" key="1">
    <citation type="journal article" date="2018" name="PLoS Genet.">
        <title>Population sequencing reveals clonal diversity and ancestral inbreeding in the grapevine cultivar Chardonnay.</title>
        <authorList>
            <person name="Roach M.J."/>
            <person name="Johnson D.L."/>
            <person name="Bohlmann J."/>
            <person name="van Vuuren H.J."/>
            <person name="Jones S.J."/>
            <person name="Pretorius I.S."/>
            <person name="Schmidt S.A."/>
            <person name="Borneman A.R."/>
        </authorList>
    </citation>
    <scope>NUCLEOTIDE SEQUENCE [LARGE SCALE GENOMIC DNA]</scope>
    <source>
        <strain evidence="2">cv. Chardonnay</strain>
        <tissue evidence="1">Leaf</tissue>
    </source>
</reference>
<protein>
    <submittedName>
        <fullName evidence="1">Uncharacterized protein</fullName>
    </submittedName>
</protein>
<sequence length="168" mass="18499">MGLRKLHDLALFVNSMEQEISQTRMFLPTTKELWELVMVTYSDLENSAQIFELKSKIHDIKQGDQVVIKSVMMGGSSSTTIIENSALASTATKAANVAACQGNSKKTGSKGKISCDHYFMRAADQSMHAAAKSPITITEHLHSVKSSWNTSIGYLISLHRLTLYHPAL</sequence>
<proteinExistence type="predicted"/>
<comment type="caution">
    <text evidence="1">The sequence shown here is derived from an EMBL/GenBank/DDBJ whole genome shotgun (WGS) entry which is preliminary data.</text>
</comment>
<name>A0A438J896_VITVI</name>
<evidence type="ECO:0000313" key="2">
    <source>
        <dbReference type="Proteomes" id="UP000288805"/>
    </source>
</evidence>
<dbReference type="EMBL" id="QGNW01000057">
    <property type="protein sequence ID" value="RVX05178.1"/>
    <property type="molecule type" value="Genomic_DNA"/>
</dbReference>
<gene>
    <name evidence="1" type="ORF">CK203_020056</name>
</gene>
<evidence type="ECO:0000313" key="1">
    <source>
        <dbReference type="EMBL" id="RVX05178.1"/>
    </source>
</evidence>
<accession>A0A438J896</accession>
<dbReference type="Proteomes" id="UP000288805">
    <property type="component" value="Unassembled WGS sequence"/>
</dbReference>
<dbReference type="AlphaFoldDB" id="A0A438J896"/>
<organism evidence="1 2">
    <name type="scientific">Vitis vinifera</name>
    <name type="common">Grape</name>
    <dbReference type="NCBI Taxonomy" id="29760"/>
    <lineage>
        <taxon>Eukaryota</taxon>
        <taxon>Viridiplantae</taxon>
        <taxon>Streptophyta</taxon>
        <taxon>Embryophyta</taxon>
        <taxon>Tracheophyta</taxon>
        <taxon>Spermatophyta</taxon>
        <taxon>Magnoliopsida</taxon>
        <taxon>eudicotyledons</taxon>
        <taxon>Gunneridae</taxon>
        <taxon>Pentapetalae</taxon>
        <taxon>rosids</taxon>
        <taxon>Vitales</taxon>
        <taxon>Vitaceae</taxon>
        <taxon>Viteae</taxon>
        <taxon>Vitis</taxon>
    </lineage>
</organism>